<organism evidence="2 3">
    <name type="scientific">Stackebrandtia nassauensis (strain DSM 44728 / CIP 108903 / NRRL B-16338 / NBRC 102104 / LLR-40K-21)</name>
    <dbReference type="NCBI Taxonomy" id="446470"/>
    <lineage>
        <taxon>Bacteria</taxon>
        <taxon>Bacillati</taxon>
        <taxon>Actinomycetota</taxon>
        <taxon>Actinomycetes</taxon>
        <taxon>Glycomycetales</taxon>
        <taxon>Glycomycetaceae</taxon>
        <taxon>Stackebrandtia</taxon>
    </lineage>
</organism>
<keyword evidence="1" id="KW-0812">Transmembrane</keyword>
<dbReference type="AlphaFoldDB" id="D3Q8Y7"/>
<dbReference type="Proteomes" id="UP000000844">
    <property type="component" value="Chromosome"/>
</dbReference>
<dbReference type="KEGG" id="sna:Snas_0885"/>
<protein>
    <submittedName>
        <fullName evidence="2">Uncharacterized protein</fullName>
    </submittedName>
</protein>
<evidence type="ECO:0000313" key="3">
    <source>
        <dbReference type="Proteomes" id="UP000000844"/>
    </source>
</evidence>
<reference evidence="2 3" key="1">
    <citation type="journal article" date="2009" name="Stand. Genomic Sci.">
        <title>Complete genome sequence of Stackebrandtia nassauensis type strain (LLR-40K-21).</title>
        <authorList>
            <person name="Munk C."/>
            <person name="Lapidus A."/>
            <person name="Copeland A."/>
            <person name="Jando M."/>
            <person name="Mayilraj S."/>
            <person name="Glavina Del Rio T."/>
            <person name="Nolan M."/>
            <person name="Chen F."/>
            <person name="Lucas S."/>
            <person name="Tice H."/>
            <person name="Cheng J.F."/>
            <person name="Han C."/>
            <person name="Detter J.C."/>
            <person name="Bruce D."/>
            <person name="Goodwin L."/>
            <person name="Chain P."/>
            <person name="Pitluck S."/>
            <person name="Goker M."/>
            <person name="Ovchinikova G."/>
            <person name="Pati A."/>
            <person name="Ivanova N."/>
            <person name="Mavromatis K."/>
            <person name="Chen A."/>
            <person name="Palaniappan K."/>
            <person name="Land M."/>
            <person name="Hauser L."/>
            <person name="Chang Y.J."/>
            <person name="Jeffries C.D."/>
            <person name="Bristow J."/>
            <person name="Eisen J.A."/>
            <person name="Markowitz V."/>
            <person name="Hugenholtz P."/>
            <person name="Kyrpides N.C."/>
            <person name="Klenk H.P."/>
        </authorList>
    </citation>
    <scope>NUCLEOTIDE SEQUENCE [LARGE SCALE GENOMIC DNA]</scope>
    <source>
        <strain evidence="3">DSM 44728 / CIP 108903 / NRRL B-16338 / NBRC 102104 / LLR-40K-21</strain>
    </source>
</reference>
<keyword evidence="1" id="KW-1133">Transmembrane helix</keyword>
<keyword evidence="1" id="KW-0472">Membrane</keyword>
<proteinExistence type="predicted"/>
<evidence type="ECO:0000256" key="1">
    <source>
        <dbReference type="SAM" id="Phobius"/>
    </source>
</evidence>
<dbReference type="HOGENOM" id="CLU_1142045_0_0_11"/>
<feature type="transmembrane region" description="Helical" evidence="1">
    <location>
        <begin position="35"/>
        <end position="54"/>
    </location>
</feature>
<sequence length="243" mass="26035">MPAMPNADEDPVPLTVLGPSALENAWTDHGRGTGFAYAAAAVGGAAALGVITAASPGLSIPWQGRAALLAGAIALTVVAGYLLLLSRRGFQDAKRLAATTTRVQELIVGDTIEVHYLSGRVRTIRLADADFELQTFNTGSPARQKCELIAVDTDGEIIGLPLWDKPRPTSVNLGDSLAFHGPSIRKIDRDLDQLILALSKCSQPSAANVIEYLRSLMEARPTWRGWVRGKRSFGQWLGDQLSH</sequence>
<accession>D3Q8Y7</accession>
<keyword evidence="3" id="KW-1185">Reference proteome</keyword>
<gene>
    <name evidence="2" type="ordered locus">Snas_0885</name>
</gene>
<feature type="transmembrane region" description="Helical" evidence="1">
    <location>
        <begin position="66"/>
        <end position="85"/>
    </location>
</feature>
<dbReference type="EMBL" id="CP001778">
    <property type="protein sequence ID" value="ADD40596.1"/>
    <property type="molecule type" value="Genomic_DNA"/>
</dbReference>
<dbReference type="STRING" id="446470.Snas_0885"/>
<name>D3Q8Y7_STANL</name>
<evidence type="ECO:0000313" key="2">
    <source>
        <dbReference type="EMBL" id="ADD40596.1"/>
    </source>
</evidence>